<gene>
    <name evidence="4" type="ORF">PSON_ATCC_30995.1.T1040113</name>
</gene>
<evidence type="ECO:0008006" key="6">
    <source>
        <dbReference type="Google" id="ProtNLM"/>
    </source>
</evidence>
<dbReference type="Proteomes" id="UP000692954">
    <property type="component" value="Unassembled WGS sequence"/>
</dbReference>
<dbReference type="PANTHER" id="PTHR43215:SF14">
    <property type="entry name" value="RADIAL SPOKE HEAD 1 HOMOLOG"/>
    <property type="match status" value="1"/>
</dbReference>
<dbReference type="InterPro" id="IPR003409">
    <property type="entry name" value="MORN"/>
</dbReference>
<accession>A0A8S1QEE2</accession>
<feature type="transmembrane region" description="Helical" evidence="3">
    <location>
        <begin position="326"/>
        <end position="359"/>
    </location>
</feature>
<protein>
    <recommendedName>
        <fullName evidence="6">MORN repeat protein</fullName>
    </recommendedName>
</protein>
<evidence type="ECO:0000256" key="1">
    <source>
        <dbReference type="ARBA" id="ARBA00022737"/>
    </source>
</evidence>
<feature type="compositionally biased region" description="Acidic residues" evidence="2">
    <location>
        <begin position="24"/>
        <end position="34"/>
    </location>
</feature>
<organism evidence="4 5">
    <name type="scientific">Paramecium sonneborni</name>
    <dbReference type="NCBI Taxonomy" id="65129"/>
    <lineage>
        <taxon>Eukaryota</taxon>
        <taxon>Sar</taxon>
        <taxon>Alveolata</taxon>
        <taxon>Ciliophora</taxon>
        <taxon>Intramacronucleata</taxon>
        <taxon>Oligohymenophorea</taxon>
        <taxon>Peniculida</taxon>
        <taxon>Parameciidae</taxon>
        <taxon>Paramecium</taxon>
    </lineage>
</organism>
<dbReference type="AlphaFoldDB" id="A0A8S1QEE2"/>
<keyword evidence="5" id="KW-1185">Reference proteome</keyword>
<dbReference type="PANTHER" id="PTHR43215">
    <property type="entry name" value="RADIAL SPOKE HEAD 1 HOMOLOG"/>
    <property type="match status" value="1"/>
</dbReference>
<name>A0A8S1QEE2_9CILI</name>
<keyword evidence="3" id="KW-0472">Membrane</keyword>
<keyword evidence="1" id="KW-0677">Repeat</keyword>
<dbReference type="SMART" id="SM00698">
    <property type="entry name" value="MORN"/>
    <property type="match status" value="5"/>
</dbReference>
<keyword evidence="3" id="KW-0812">Transmembrane</keyword>
<proteinExistence type="predicted"/>
<dbReference type="EMBL" id="CAJJDN010000104">
    <property type="protein sequence ID" value="CAD8113833.1"/>
    <property type="molecule type" value="Genomic_DNA"/>
</dbReference>
<comment type="caution">
    <text evidence="4">The sequence shown here is derived from an EMBL/GenBank/DDBJ whole genome shotgun (WGS) entry which is preliminary data.</text>
</comment>
<keyword evidence="3" id="KW-1133">Transmembrane helix</keyword>
<reference evidence="4" key="1">
    <citation type="submission" date="2021-01" db="EMBL/GenBank/DDBJ databases">
        <authorList>
            <consortium name="Genoscope - CEA"/>
            <person name="William W."/>
        </authorList>
    </citation>
    <scope>NUCLEOTIDE SEQUENCE</scope>
</reference>
<evidence type="ECO:0000313" key="5">
    <source>
        <dbReference type="Proteomes" id="UP000692954"/>
    </source>
</evidence>
<feature type="transmembrane region" description="Helical" evidence="3">
    <location>
        <begin position="301"/>
        <end position="320"/>
    </location>
</feature>
<evidence type="ECO:0000256" key="3">
    <source>
        <dbReference type="SAM" id="Phobius"/>
    </source>
</evidence>
<sequence length="393" mass="45380">MGQQCQKCQLNQALSHDLNRNDQSDSDPEYDEVDEKQPQKPPSLDSKSNSTTFYKEQYNSLSSQQQGKDDIDNNNNNLQLNLNDGSTYIGVIQNGKANGYGKLITFNGDIYEGNFIDNLLEGNGQCLFKRGPIYTGQFKAGKPDGNGKELWPDGSNYEGEFQNGKKNGYGTYIWNQQSNYEGQWKDNMIQGIGKYQWLDANSLIMDNGLKIKCMEEVVINGKMENIMMDNIKMIENLALEYFIGLMVDNFKVIGKMVNNMGKESLQMKMVLKNLESGKMENQSITQKIQIVNLFQMDGFQILLIINELIFLLQYFCIITLQTTFQLMSIIIIIIYTSLLIIFIYSYSYSIFYYLLYFFIQNINEQRLTKLNDSKDIQNYKKSDSSNREQQYFV</sequence>
<dbReference type="Pfam" id="PF02493">
    <property type="entry name" value="MORN"/>
    <property type="match status" value="5"/>
</dbReference>
<evidence type="ECO:0000256" key="2">
    <source>
        <dbReference type="SAM" id="MobiDB-lite"/>
    </source>
</evidence>
<evidence type="ECO:0000313" key="4">
    <source>
        <dbReference type="EMBL" id="CAD8113833.1"/>
    </source>
</evidence>
<dbReference type="GO" id="GO:0005829">
    <property type="term" value="C:cytosol"/>
    <property type="evidence" value="ECO:0007669"/>
    <property type="project" value="TreeGrafter"/>
</dbReference>
<feature type="region of interest" description="Disordered" evidence="2">
    <location>
        <begin position="13"/>
        <end position="50"/>
    </location>
</feature>